<gene>
    <name evidence="3" type="ORF">ENI34_09130</name>
</gene>
<dbReference type="SUPFAM" id="SSF48452">
    <property type="entry name" value="TPR-like"/>
    <property type="match status" value="3"/>
</dbReference>
<organism evidence="3 4">
    <name type="scientific">candidate division WOR-3 bacterium</name>
    <dbReference type="NCBI Taxonomy" id="2052148"/>
    <lineage>
        <taxon>Bacteria</taxon>
        <taxon>Bacteria division WOR-3</taxon>
    </lineage>
</organism>
<comment type="caution">
    <text evidence="3">The sequence shown here is derived from an EMBL/GenBank/DDBJ whole genome shotgun (WGS) entry which is preliminary data.</text>
</comment>
<accession>A0A9C9END4</accession>
<dbReference type="InterPro" id="IPR024983">
    <property type="entry name" value="CHAT_dom"/>
</dbReference>
<dbReference type="InterPro" id="IPR011990">
    <property type="entry name" value="TPR-like_helical_dom_sf"/>
</dbReference>
<evidence type="ECO:0000259" key="2">
    <source>
        <dbReference type="Pfam" id="PF12770"/>
    </source>
</evidence>
<feature type="repeat" description="TPR" evidence="1">
    <location>
        <begin position="216"/>
        <end position="249"/>
    </location>
</feature>
<dbReference type="Pfam" id="PF13424">
    <property type="entry name" value="TPR_12"/>
    <property type="match status" value="2"/>
</dbReference>
<dbReference type="Proteomes" id="UP000885826">
    <property type="component" value="Unassembled WGS sequence"/>
</dbReference>
<dbReference type="InterPro" id="IPR019734">
    <property type="entry name" value="TPR_rpt"/>
</dbReference>
<feature type="repeat" description="TPR" evidence="1">
    <location>
        <begin position="342"/>
        <end position="375"/>
    </location>
</feature>
<evidence type="ECO:0000313" key="4">
    <source>
        <dbReference type="Proteomes" id="UP000885826"/>
    </source>
</evidence>
<evidence type="ECO:0000313" key="3">
    <source>
        <dbReference type="EMBL" id="HEC79283.1"/>
    </source>
</evidence>
<evidence type="ECO:0000256" key="1">
    <source>
        <dbReference type="PROSITE-ProRule" id="PRU00339"/>
    </source>
</evidence>
<dbReference type="PROSITE" id="PS50005">
    <property type="entry name" value="TPR"/>
    <property type="match status" value="3"/>
</dbReference>
<dbReference type="PROSITE" id="PS50293">
    <property type="entry name" value="TPR_REGION"/>
    <property type="match status" value="1"/>
</dbReference>
<sequence>MIFLLFFLITKEEPVGSLLDIADSLFYNENFAQAETIYIELLKTVQGIDRGLCLKGLGNIALCFGDPAAADDYYTEALKIFKKEKYLSGEAKIYLNFGSLAFYQGELSRAQKYFNDALKTIGRVKEKTISDRIDESNVLMMLGRLFLAKRRYKDASDYLLRAVERSKSIDYKKGIIDGCYFLGSLFVQQAVSDSALEYFSASCSLSLKHRYYKSAYEAYREIGNVQRRMGEYDAAYRNFLCALNLADSIKAGKEFLLGEGELLHNIALLYIAMGKYHSALTFLFRARDIFEKMKNITWKRETFQNIGFVYTLLATEDESYYDSSLYYYDLANDLIKDKQGEAHYYNNLGVLYEKKGEYKTAEGNYKKALKLYQDIDDRLGAAKVLSNLGNLFVLQGDYKKAVADYKRAYRVIENIKREDWKASLLANLGFAQHRSGVPDEAIESLTDAVAIIEDLRGKITGQDFRSAYLDNKIRVYEELINIYYQQGKAEEAFNYAERAKARAFLDLLAGAELTGKEGLDSEVVSLIKKEQMLEKKIEFLAGTLEQRDVIMEHNNVLDELERVYPEYTTLKSVKPIEIKRLQSILDDATAIVEYFIGVKNAYVFVVTSTSLSVKKIDVPAVRIYEKVDKYRKIIKRRVNYTDDELLVLSEWFYTFLLNPLMTEIQNKERLCIIPYGVLHHLPFAAIVIGKDPLSLLIDRYDIFYAPSASVYEIARRKNKSRKAKAVIFAKADFSEHPEWFDLSLPGTKEETDSILATKALPDLRIFSDADSSLPQPSETNAKRFLKDFDIIHFATHGKLAPGDSALESRIILSKDEKNDGYLKVREIFNLEIDAYLVTLSACETGQLRGFSEVGLMGDELTGLSRAFIYAGSSSVVASLWKVSDLSTVLLMMRFYQNLKDTDKTNALCNAQRWLKKQEFLDRPFFWAPFVVIGDWR</sequence>
<keyword evidence="1" id="KW-0802">TPR repeat</keyword>
<dbReference type="SMART" id="SM00028">
    <property type="entry name" value="TPR"/>
    <property type="match status" value="11"/>
</dbReference>
<dbReference type="Pfam" id="PF12770">
    <property type="entry name" value="CHAT"/>
    <property type="match status" value="1"/>
</dbReference>
<dbReference type="EMBL" id="DRIG01000095">
    <property type="protein sequence ID" value="HEC79283.1"/>
    <property type="molecule type" value="Genomic_DNA"/>
</dbReference>
<dbReference type="PANTHER" id="PTHR10098">
    <property type="entry name" value="RAPSYN-RELATED"/>
    <property type="match status" value="1"/>
</dbReference>
<feature type="repeat" description="TPR" evidence="1">
    <location>
        <begin position="382"/>
        <end position="415"/>
    </location>
</feature>
<dbReference type="PANTHER" id="PTHR10098:SF108">
    <property type="entry name" value="TETRATRICOPEPTIDE REPEAT PROTEIN 28"/>
    <property type="match status" value="1"/>
</dbReference>
<dbReference type="AlphaFoldDB" id="A0A9C9END4"/>
<feature type="domain" description="CHAT" evidence="2">
    <location>
        <begin position="649"/>
        <end position="934"/>
    </location>
</feature>
<dbReference type="Gene3D" id="1.25.40.10">
    <property type="entry name" value="Tetratricopeptide repeat domain"/>
    <property type="match status" value="2"/>
</dbReference>
<proteinExistence type="predicted"/>
<protein>
    <submittedName>
        <fullName evidence="3">CHAT domain-containing protein</fullName>
    </submittedName>
</protein>
<reference evidence="3" key="1">
    <citation type="journal article" date="2020" name="mSystems">
        <title>Genome- and Community-Level Interaction Insights into Carbon Utilization and Element Cycling Functions of Hydrothermarchaeota in Hydrothermal Sediment.</title>
        <authorList>
            <person name="Zhou Z."/>
            <person name="Liu Y."/>
            <person name="Xu W."/>
            <person name="Pan J."/>
            <person name="Luo Z.H."/>
            <person name="Li M."/>
        </authorList>
    </citation>
    <scope>NUCLEOTIDE SEQUENCE</scope>
    <source>
        <strain evidence="3">HyVt-388</strain>
    </source>
</reference>
<name>A0A9C9END4_UNCW3</name>